<dbReference type="SMART" id="SM00612">
    <property type="entry name" value="Kelch"/>
    <property type="match status" value="5"/>
</dbReference>
<name>A0A6J2VU46_CHACN</name>
<sequence length="798" mass="88697">MSREQMREKQRDKEKVMSVRDRMAQFQSSASKSANPGEKRKVGRRSSNDATPTLSNKKEGRTFGSVASASQPPPSKAITPPVVPSRDSKLHTYEVPSYCDSLFTELCRLRRDGLLVDCNLHLPDNSYKVHRLVLTAVSQTAEVWLRSGQRGLNEVNLSELEGGDLVTPSGLQALLDFAYYGEMGLAYASGNGLEEVLQVCRCLGAERLAQVCRTGTPAHADREKEKSLQMFRNLWERHVGCDVTLQAESGELFPAHRVVLAAGGDYFRALLCGGLRESGEEVVCLRGVAAWVLQDLLRFVYSGRLRLGWSNVWDLAEAAVQFQLQGALSLCLSFLQEDMDCETCLDTLALAEAYGLDELGRAAEDYTLAHFQSVSEGEKFRDLPCPLLQRLLERDSLCTDSELKVFNAVICWVEEDQGQRLPYLPRLLQKVRFPLMSPAELKEVKDCNLLTRSRELRTVLETVNNLLQGEQRQVECKPRSANQVLVLVGGDSVDEDFARREPNQCLWFAKRFLRGPGLIRTVEWKPLAQLPEPPRFRHCVCVLNNKLYILGGRKYYGALDILKSTLRFDPVQCVWECLPDMTCPRDYFAAVCVRGKVFVLGGNLDDRTCLDSVEYYTPEDNTWRLAQPLDTPLCGHAAAVMDGKIFVSGGCDSRLRCLSSLWLYDPSTGCSKLAPMATGAGRAGHVMLVLGGRLVVAGGLQPLWVGFGDQLQCEAYDPDQNSWTLLSLLPRPHLSPAATSLDGQLYVLGGSSADTACDTPWVHRYDPRQGCWDKLGAMPRPYADLAACTLQLPISLRG</sequence>
<evidence type="ECO:0000256" key="1">
    <source>
        <dbReference type="ARBA" id="ARBA00022441"/>
    </source>
</evidence>
<dbReference type="Pfam" id="PF07707">
    <property type="entry name" value="BACK"/>
    <property type="match status" value="1"/>
</dbReference>
<dbReference type="PANTHER" id="PTHR45632">
    <property type="entry name" value="LD33804P"/>
    <property type="match status" value="1"/>
</dbReference>
<dbReference type="InParanoid" id="A0A6J2VU46"/>
<dbReference type="Gene3D" id="3.30.710.10">
    <property type="entry name" value="Potassium Channel Kv1.1, Chain A"/>
    <property type="match status" value="2"/>
</dbReference>
<dbReference type="Gene3D" id="1.25.40.420">
    <property type="match status" value="1"/>
</dbReference>
<dbReference type="SMART" id="SM00875">
    <property type="entry name" value="BACK"/>
    <property type="match status" value="1"/>
</dbReference>
<feature type="domain" description="BTB" evidence="4">
    <location>
        <begin position="241"/>
        <end position="309"/>
    </location>
</feature>
<dbReference type="OrthoDB" id="45365at2759"/>
<dbReference type="SMART" id="SM00225">
    <property type="entry name" value="BTB"/>
    <property type="match status" value="2"/>
</dbReference>
<feature type="compositionally biased region" description="Basic and acidic residues" evidence="3">
    <location>
        <begin position="1"/>
        <end position="23"/>
    </location>
</feature>
<organism evidence="5 6">
    <name type="scientific">Chanos chanos</name>
    <name type="common">Milkfish</name>
    <name type="synonym">Mugil chanos</name>
    <dbReference type="NCBI Taxonomy" id="29144"/>
    <lineage>
        <taxon>Eukaryota</taxon>
        <taxon>Metazoa</taxon>
        <taxon>Chordata</taxon>
        <taxon>Craniata</taxon>
        <taxon>Vertebrata</taxon>
        <taxon>Euteleostomi</taxon>
        <taxon>Actinopterygii</taxon>
        <taxon>Neopterygii</taxon>
        <taxon>Teleostei</taxon>
        <taxon>Ostariophysi</taxon>
        <taxon>Gonorynchiformes</taxon>
        <taxon>Chanidae</taxon>
        <taxon>Chanos</taxon>
    </lineage>
</organism>
<feature type="compositionally biased region" description="Polar residues" evidence="3">
    <location>
        <begin position="25"/>
        <end position="34"/>
    </location>
</feature>
<dbReference type="InterPro" id="IPR000210">
    <property type="entry name" value="BTB/POZ_dom"/>
</dbReference>
<dbReference type="Pfam" id="PF24681">
    <property type="entry name" value="Kelch_KLHDC2_KLHL20_DRC7"/>
    <property type="match status" value="1"/>
</dbReference>
<dbReference type="InterPro" id="IPR015915">
    <property type="entry name" value="Kelch-typ_b-propeller"/>
</dbReference>
<gene>
    <name evidence="6" type="primary">LOC115816446</name>
</gene>
<dbReference type="RefSeq" id="XP_030635259.1">
    <property type="nucleotide sequence ID" value="XM_030779399.1"/>
</dbReference>
<dbReference type="PANTHER" id="PTHR45632:SF14">
    <property type="entry name" value="KELCH-LIKE PROTEIN 33"/>
    <property type="match status" value="1"/>
</dbReference>
<dbReference type="SUPFAM" id="SSF54695">
    <property type="entry name" value="POZ domain"/>
    <property type="match status" value="2"/>
</dbReference>
<dbReference type="Pfam" id="PF21536">
    <property type="entry name" value="BTB_KLHL33"/>
    <property type="match status" value="1"/>
</dbReference>
<evidence type="ECO:0000259" key="4">
    <source>
        <dbReference type="PROSITE" id="PS50097"/>
    </source>
</evidence>
<keyword evidence="5" id="KW-1185">Reference proteome</keyword>
<evidence type="ECO:0000313" key="6">
    <source>
        <dbReference type="RefSeq" id="XP_030635259.1"/>
    </source>
</evidence>
<dbReference type="AlphaFoldDB" id="A0A6J2VU46"/>
<keyword evidence="1" id="KW-0880">Kelch repeat</keyword>
<keyword evidence="2" id="KW-0677">Repeat</keyword>
<evidence type="ECO:0000256" key="3">
    <source>
        <dbReference type="SAM" id="MobiDB-lite"/>
    </source>
</evidence>
<dbReference type="Pfam" id="PF00651">
    <property type="entry name" value="BTB"/>
    <property type="match status" value="1"/>
</dbReference>
<proteinExistence type="predicted"/>
<dbReference type="FunFam" id="1.25.40.420:FF:000001">
    <property type="entry name" value="Kelch-like family member 12"/>
    <property type="match status" value="1"/>
</dbReference>
<dbReference type="Pfam" id="PF01344">
    <property type="entry name" value="Kelch_1"/>
    <property type="match status" value="1"/>
</dbReference>
<dbReference type="Proteomes" id="UP000504632">
    <property type="component" value="Chromosome 7"/>
</dbReference>
<protein>
    <submittedName>
        <fullName evidence="6">Kelch-like protein 33</fullName>
    </submittedName>
</protein>
<evidence type="ECO:0000313" key="5">
    <source>
        <dbReference type="Proteomes" id="UP000504632"/>
    </source>
</evidence>
<dbReference type="InterPro" id="IPR011333">
    <property type="entry name" value="SKP1/BTB/POZ_sf"/>
</dbReference>
<dbReference type="GeneID" id="115816446"/>
<dbReference type="PROSITE" id="PS50097">
    <property type="entry name" value="BTB"/>
    <property type="match status" value="2"/>
</dbReference>
<feature type="domain" description="BTB" evidence="4">
    <location>
        <begin position="116"/>
        <end position="187"/>
    </location>
</feature>
<dbReference type="InterPro" id="IPR006652">
    <property type="entry name" value="Kelch_1"/>
</dbReference>
<dbReference type="InterPro" id="IPR011705">
    <property type="entry name" value="BACK"/>
</dbReference>
<dbReference type="SUPFAM" id="SSF117281">
    <property type="entry name" value="Kelch motif"/>
    <property type="match status" value="1"/>
</dbReference>
<dbReference type="Gene3D" id="2.120.10.80">
    <property type="entry name" value="Kelch-type beta propeller"/>
    <property type="match status" value="2"/>
</dbReference>
<accession>A0A6J2VU46</accession>
<evidence type="ECO:0000256" key="2">
    <source>
        <dbReference type="ARBA" id="ARBA00022737"/>
    </source>
</evidence>
<reference evidence="6" key="1">
    <citation type="submission" date="2025-08" db="UniProtKB">
        <authorList>
            <consortium name="RefSeq"/>
        </authorList>
    </citation>
    <scope>IDENTIFICATION</scope>
</reference>
<feature type="region of interest" description="Disordered" evidence="3">
    <location>
        <begin position="1"/>
        <end position="87"/>
    </location>
</feature>